<feature type="domain" description="HIT-type" evidence="5">
    <location>
        <begin position="295"/>
        <end position="322"/>
    </location>
</feature>
<feature type="compositionally biased region" description="Polar residues" evidence="4">
    <location>
        <begin position="180"/>
        <end position="190"/>
    </location>
</feature>
<gene>
    <name evidence="6" type="ORF">AAFC00_004159</name>
</gene>
<dbReference type="EMBL" id="JBFMKM010000005">
    <property type="protein sequence ID" value="KAL1306031.1"/>
    <property type="molecule type" value="Genomic_DNA"/>
</dbReference>
<dbReference type="Proteomes" id="UP001562354">
    <property type="component" value="Unassembled WGS sequence"/>
</dbReference>
<evidence type="ECO:0000256" key="4">
    <source>
        <dbReference type="SAM" id="MobiDB-lite"/>
    </source>
</evidence>
<organism evidence="6 7">
    <name type="scientific">Neodothiora populina</name>
    <dbReference type="NCBI Taxonomy" id="2781224"/>
    <lineage>
        <taxon>Eukaryota</taxon>
        <taxon>Fungi</taxon>
        <taxon>Dikarya</taxon>
        <taxon>Ascomycota</taxon>
        <taxon>Pezizomycotina</taxon>
        <taxon>Dothideomycetes</taxon>
        <taxon>Dothideomycetidae</taxon>
        <taxon>Dothideales</taxon>
        <taxon>Dothioraceae</taxon>
        <taxon>Neodothiora</taxon>
    </lineage>
</organism>
<keyword evidence="3" id="KW-0862">Zinc</keyword>
<keyword evidence="2" id="KW-0863">Zinc-finger</keyword>
<evidence type="ECO:0000313" key="7">
    <source>
        <dbReference type="Proteomes" id="UP001562354"/>
    </source>
</evidence>
<evidence type="ECO:0000256" key="3">
    <source>
        <dbReference type="ARBA" id="ARBA00022833"/>
    </source>
</evidence>
<evidence type="ECO:0000313" key="6">
    <source>
        <dbReference type="EMBL" id="KAL1306031.1"/>
    </source>
</evidence>
<dbReference type="InterPro" id="IPR007529">
    <property type="entry name" value="Znf_HIT"/>
</dbReference>
<dbReference type="InterPro" id="IPR039723">
    <property type="entry name" value="Vps71/ZNHIT1"/>
</dbReference>
<reference evidence="6 7" key="1">
    <citation type="submission" date="2024-07" db="EMBL/GenBank/DDBJ databases">
        <title>Draft sequence of the Neodothiora populina.</title>
        <authorList>
            <person name="Drown D.D."/>
            <person name="Schuette U.S."/>
            <person name="Buechlein A.B."/>
            <person name="Rusch D.R."/>
            <person name="Winton L.W."/>
            <person name="Adams G.A."/>
        </authorList>
    </citation>
    <scope>NUCLEOTIDE SEQUENCE [LARGE SCALE GENOMIC DNA]</scope>
    <source>
        <strain evidence="6 7">CPC 39397</strain>
    </source>
</reference>
<feature type="region of interest" description="Disordered" evidence="4">
    <location>
        <begin position="123"/>
        <end position="259"/>
    </location>
</feature>
<proteinExistence type="predicted"/>
<dbReference type="CDD" id="cd21437">
    <property type="entry name" value="zf-HIT_ZNHIT1_like"/>
    <property type="match status" value="1"/>
</dbReference>
<name>A0ABR3PIR2_9PEZI</name>
<sequence>MPHIEELPTTAKAAAPGYSYVVDNGYDPSKVAINPTNRKRVRISTTGAAAGPSAGDLSVRQQTAIQRQLDELDKDSHRAVNIALPRRNDGAGARKKQTTNVKRIMNSGKDFSHYLEEEEAALAMRGGGAGETGGSDAPVTNTTGIGAVSLSSSSTDPPPKPPPRASKTPIARRKSAIVPTATNTSGESSPAPTPASAKTMLPPPPPASASSAAAAAASQPTTKDLPPTRPTASSAPTSTSTVPRSDLLLAPIHPTPPPTTAEIESLLSASRLRYSAARSAPPPALLAGSARPPRRVFCEICGYWGRVKCMKCGARVCGFECQSAHDESRCIRF</sequence>
<evidence type="ECO:0000256" key="1">
    <source>
        <dbReference type="ARBA" id="ARBA00022723"/>
    </source>
</evidence>
<dbReference type="RefSeq" id="XP_069202304.1">
    <property type="nucleotide sequence ID" value="XM_069343752.1"/>
</dbReference>
<keyword evidence="7" id="KW-1185">Reference proteome</keyword>
<evidence type="ECO:0000256" key="2">
    <source>
        <dbReference type="ARBA" id="ARBA00022771"/>
    </source>
</evidence>
<evidence type="ECO:0000259" key="5">
    <source>
        <dbReference type="Pfam" id="PF04438"/>
    </source>
</evidence>
<dbReference type="GeneID" id="95977859"/>
<comment type="caution">
    <text evidence="6">The sequence shown here is derived from an EMBL/GenBank/DDBJ whole genome shotgun (WGS) entry which is preliminary data.</text>
</comment>
<feature type="compositionally biased region" description="Low complexity" evidence="4">
    <location>
        <begin position="208"/>
        <end position="220"/>
    </location>
</feature>
<keyword evidence="1" id="KW-0479">Metal-binding</keyword>
<feature type="compositionally biased region" description="Low complexity" evidence="4">
    <location>
        <begin position="230"/>
        <end position="245"/>
    </location>
</feature>
<dbReference type="PANTHER" id="PTHR13093">
    <property type="entry name" value="ZINC FINGER HIT DOMAIN CONTAINING PROTEIN 1"/>
    <property type="match status" value="1"/>
</dbReference>
<accession>A0ABR3PIR2</accession>
<protein>
    <recommendedName>
        <fullName evidence="5">HIT-type domain-containing protein</fullName>
    </recommendedName>
</protein>
<dbReference type="Pfam" id="PF04438">
    <property type="entry name" value="zf-HIT"/>
    <property type="match status" value="1"/>
</dbReference>